<evidence type="ECO:0000313" key="10">
    <source>
        <dbReference type="EMBL" id="KAK0389064.1"/>
    </source>
</evidence>
<dbReference type="PANTHER" id="PTHR33281">
    <property type="entry name" value="UPF0187 PROTEIN YNEE"/>
    <property type="match status" value="1"/>
</dbReference>
<proteinExistence type="predicted"/>
<evidence type="ECO:0000256" key="5">
    <source>
        <dbReference type="ARBA" id="ARBA00022989"/>
    </source>
</evidence>
<feature type="compositionally biased region" description="Polar residues" evidence="8">
    <location>
        <begin position="9"/>
        <end position="18"/>
    </location>
</feature>
<organism evidence="10 11">
    <name type="scientific">Sarocladium strictum</name>
    <name type="common">Black bundle disease fungus</name>
    <name type="synonym">Acremonium strictum</name>
    <dbReference type="NCBI Taxonomy" id="5046"/>
    <lineage>
        <taxon>Eukaryota</taxon>
        <taxon>Fungi</taxon>
        <taxon>Dikarya</taxon>
        <taxon>Ascomycota</taxon>
        <taxon>Pezizomycotina</taxon>
        <taxon>Sordariomycetes</taxon>
        <taxon>Hypocreomycetidae</taxon>
        <taxon>Hypocreales</taxon>
        <taxon>Sarocladiaceae</taxon>
        <taxon>Sarocladium</taxon>
    </lineage>
</organism>
<protein>
    <submittedName>
        <fullName evidence="10">Uncharacterized protein</fullName>
    </submittedName>
</protein>
<keyword evidence="5 9" id="KW-1133">Transmembrane helix</keyword>
<evidence type="ECO:0000256" key="1">
    <source>
        <dbReference type="ARBA" id="ARBA00004651"/>
    </source>
</evidence>
<dbReference type="EMBL" id="JAPDFR010000002">
    <property type="protein sequence ID" value="KAK0389064.1"/>
    <property type="molecule type" value="Genomic_DNA"/>
</dbReference>
<name>A0AA39GMC4_SARSR</name>
<evidence type="ECO:0000256" key="3">
    <source>
        <dbReference type="ARBA" id="ARBA00022475"/>
    </source>
</evidence>
<reference evidence="10" key="1">
    <citation type="submission" date="2022-10" db="EMBL/GenBank/DDBJ databases">
        <title>Determination and structural analysis of whole genome sequence of Sarocladium strictum F4-1.</title>
        <authorList>
            <person name="Hu L."/>
            <person name="Jiang Y."/>
        </authorList>
    </citation>
    <scope>NUCLEOTIDE SEQUENCE</scope>
    <source>
        <strain evidence="10">F4-1</strain>
    </source>
</reference>
<feature type="transmembrane region" description="Helical" evidence="9">
    <location>
        <begin position="85"/>
        <end position="106"/>
    </location>
</feature>
<accession>A0AA39GMC4</accession>
<dbReference type="GO" id="GO:0005254">
    <property type="term" value="F:chloride channel activity"/>
    <property type="evidence" value="ECO:0007669"/>
    <property type="project" value="InterPro"/>
</dbReference>
<feature type="transmembrane region" description="Helical" evidence="9">
    <location>
        <begin position="323"/>
        <end position="344"/>
    </location>
</feature>
<dbReference type="AlphaFoldDB" id="A0AA39GMC4"/>
<evidence type="ECO:0000256" key="4">
    <source>
        <dbReference type="ARBA" id="ARBA00022692"/>
    </source>
</evidence>
<dbReference type="GO" id="GO:0005886">
    <property type="term" value="C:plasma membrane"/>
    <property type="evidence" value="ECO:0007669"/>
    <property type="project" value="UniProtKB-SubCell"/>
</dbReference>
<dbReference type="InterPro" id="IPR044669">
    <property type="entry name" value="YneE/VCCN1/2-like"/>
</dbReference>
<comment type="caution">
    <text evidence="10">The sequence shown here is derived from an EMBL/GenBank/DDBJ whole genome shotgun (WGS) entry which is preliminary data.</text>
</comment>
<keyword evidence="2" id="KW-0813">Transport</keyword>
<dbReference type="Pfam" id="PF25539">
    <property type="entry name" value="Bestrophin_2"/>
    <property type="match status" value="1"/>
</dbReference>
<feature type="transmembrane region" description="Helical" evidence="9">
    <location>
        <begin position="350"/>
        <end position="369"/>
    </location>
</feature>
<keyword evidence="4 9" id="KW-0812">Transmembrane</keyword>
<keyword evidence="6" id="KW-0406">Ion transport</keyword>
<evidence type="ECO:0000256" key="8">
    <source>
        <dbReference type="SAM" id="MobiDB-lite"/>
    </source>
</evidence>
<keyword evidence="3" id="KW-1003">Cell membrane</keyword>
<evidence type="ECO:0000256" key="7">
    <source>
        <dbReference type="ARBA" id="ARBA00023136"/>
    </source>
</evidence>
<gene>
    <name evidence="10" type="ORF">NLU13_2640</name>
</gene>
<comment type="subcellular location">
    <subcellularLocation>
        <location evidence="1">Cell membrane</location>
        <topology evidence="1">Multi-pass membrane protein</topology>
    </subcellularLocation>
</comment>
<keyword evidence="11" id="KW-1185">Reference proteome</keyword>
<evidence type="ECO:0000256" key="9">
    <source>
        <dbReference type="SAM" id="Phobius"/>
    </source>
</evidence>
<sequence>MGDSEAFSHHNTITINTEAKNENRPSHSMEIPLSHVKSPASPGVPITPLPFQRPSSLDIDDYFIGPRDIQKHSKWPLFLRLHGSVTVRLILPLSFMAAWSTTIILIHKLVSPIGVESVLLTITGFVVGLGLSFRSSTAYERYAEGRRFWASTIMASHCLGRVFWIHAKDAPSQSVRESTLRKISAMNMVVAFAIALKHQLRFEPFTSYPDLQHLVGHLNTFAKEATELSPQAPAKKNFFKEIGEYLGVSFAESNPRKTIKKAKAPLGNLPLEILNHLASTIDNMIANEQLTIPMQQTIAYNNLAILNDCLNGCDRVLSTPLPIAYTIAISQITWVYVLLLPFQLVKPLDWIAIPATVFAAYIILGLLLIGQEIENPFGHDVNDLPLEIYCEQIAHDMDVIAAYDKSQADFMLSSNNMPLYPVSTAPIGTWMQRSEEKLREAIRTKPNSTFLWKQTRSPGNAKSADHMA</sequence>
<feature type="transmembrane region" description="Helical" evidence="9">
    <location>
        <begin position="118"/>
        <end position="136"/>
    </location>
</feature>
<evidence type="ECO:0000256" key="6">
    <source>
        <dbReference type="ARBA" id="ARBA00023065"/>
    </source>
</evidence>
<keyword evidence="7 9" id="KW-0472">Membrane</keyword>
<dbReference type="Proteomes" id="UP001175261">
    <property type="component" value="Unassembled WGS sequence"/>
</dbReference>
<evidence type="ECO:0000256" key="2">
    <source>
        <dbReference type="ARBA" id="ARBA00022448"/>
    </source>
</evidence>
<dbReference type="PANTHER" id="PTHR33281:SF19">
    <property type="entry name" value="VOLTAGE-DEPENDENT ANION CHANNEL-FORMING PROTEIN YNEE"/>
    <property type="match status" value="1"/>
</dbReference>
<evidence type="ECO:0000313" key="11">
    <source>
        <dbReference type="Proteomes" id="UP001175261"/>
    </source>
</evidence>
<feature type="region of interest" description="Disordered" evidence="8">
    <location>
        <begin position="1"/>
        <end position="28"/>
    </location>
</feature>